<dbReference type="InterPro" id="IPR013324">
    <property type="entry name" value="RNA_pol_sigma_r3/r4-like"/>
</dbReference>
<dbReference type="InterPro" id="IPR036388">
    <property type="entry name" value="WH-like_DNA-bd_sf"/>
</dbReference>
<dbReference type="Gene3D" id="1.10.1740.10">
    <property type="match status" value="1"/>
</dbReference>
<organism evidence="7 8">
    <name type="scientific">Noviherbaspirillum galbum</name>
    <dbReference type="NCBI Taxonomy" id="2709383"/>
    <lineage>
        <taxon>Bacteria</taxon>
        <taxon>Pseudomonadati</taxon>
        <taxon>Pseudomonadota</taxon>
        <taxon>Betaproteobacteria</taxon>
        <taxon>Burkholderiales</taxon>
        <taxon>Oxalobacteraceae</taxon>
        <taxon>Noviherbaspirillum</taxon>
    </lineage>
</organism>
<dbReference type="NCBIfam" id="TIGR02937">
    <property type="entry name" value="sigma70-ECF"/>
    <property type="match status" value="1"/>
</dbReference>
<dbReference type="PANTHER" id="PTHR43133:SF51">
    <property type="entry name" value="RNA POLYMERASE SIGMA FACTOR"/>
    <property type="match status" value="1"/>
</dbReference>
<comment type="caution">
    <text evidence="7">The sequence shown here is derived from an EMBL/GenBank/DDBJ whole genome shotgun (WGS) entry which is preliminary data.</text>
</comment>
<dbReference type="GO" id="GO:0003677">
    <property type="term" value="F:DNA binding"/>
    <property type="evidence" value="ECO:0007669"/>
    <property type="project" value="InterPro"/>
</dbReference>
<dbReference type="CDD" id="cd06171">
    <property type="entry name" value="Sigma70_r4"/>
    <property type="match status" value="1"/>
</dbReference>
<dbReference type="Pfam" id="PF04542">
    <property type="entry name" value="Sigma70_r2"/>
    <property type="match status" value="1"/>
</dbReference>
<feature type="domain" description="RNA polymerase sigma factor 70 region 4 type 2" evidence="6">
    <location>
        <begin position="114"/>
        <end position="163"/>
    </location>
</feature>
<feature type="domain" description="RNA polymerase sigma-70 region 2" evidence="5">
    <location>
        <begin position="25"/>
        <end position="81"/>
    </location>
</feature>
<protein>
    <submittedName>
        <fullName evidence="7">Sigma-70 family RNA polymerase sigma factor</fullName>
    </submittedName>
</protein>
<keyword evidence="4" id="KW-0804">Transcription</keyword>
<dbReference type="GO" id="GO:0006352">
    <property type="term" value="P:DNA-templated transcription initiation"/>
    <property type="evidence" value="ECO:0007669"/>
    <property type="project" value="InterPro"/>
</dbReference>
<evidence type="ECO:0000256" key="4">
    <source>
        <dbReference type="ARBA" id="ARBA00023163"/>
    </source>
</evidence>
<sequence>MNIHPQTFAAAQAGDPAALEQLLVQLQPDIRRYAAYQCRRFSAIDDVVQETLLILYRRVGSIKSVYAMSKWLLRVIARLCLLPALMLLRGTDEVHLLENSAHFSRVPTDELRIDLVRALESLPAQYREIIVLRDLQELTIHEIALALGISKEAAKSRLHRARTLIREYLLTGEDE</sequence>
<keyword evidence="8" id="KW-1185">Reference proteome</keyword>
<evidence type="ECO:0000256" key="3">
    <source>
        <dbReference type="ARBA" id="ARBA00023082"/>
    </source>
</evidence>
<evidence type="ECO:0000259" key="5">
    <source>
        <dbReference type="Pfam" id="PF04542"/>
    </source>
</evidence>
<dbReference type="GO" id="GO:0016987">
    <property type="term" value="F:sigma factor activity"/>
    <property type="evidence" value="ECO:0007669"/>
    <property type="project" value="UniProtKB-KW"/>
</dbReference>
<evidence type="ECO:0000313" key="7">
    <source>
        <dbReference type="EMBL" id="NEX62192.1"/>
    </source>
</evidence>
<dbReference type="Gene3D" id="1.10.10.10">
    <property type="entry name" value="Winged helix-like DNA-binding domain superfamily/Winged helix DNA-binding domain"/>
    <property type="match status" value="1"/>
</dbReference>
<dbReference type="InterPro" id="IPR014284">
    <property type="entry name" value="RNA_pol_sigma-70_dom"/>
</dbReference>
<gene>
    <name evidence="7" type="ORF">G3574_13970</name>
</gene>
<dbReference type="EMBL" id="JAAIVB010000045">
    <property type="protein sequence ID" value="NEX62192.1"/>
    <property type="molecule type" value="Genomic_DNA"/>
</dbReference>
<dbReference type="InterPro" id="IPR013325">
    <property type="entry name" value="RNA_pol_sigma_r2"/>
</dbReference>
<dbReference type="Proteomes" id="UP000482155">
    <property type="component" value="Unassembled WGS sequence"/>
</dbReference>
<dbReference type="InterPro" id="IPR007627">
    <property type="entry name" value="RNA_pol_sigma70_r2"/>
</dbReference>
<keyword evidence="3" id="KW-0731">Sigma factor</keyword>
<dbReference type="AlphaFoldDB" id="A0A6B3SUZ4"/>
<dbReference type="PANTHER" id="PTHR43133">
    <property type="entry name" value="RNA POLYMERASE ECF-TYPE SIGMA FACTO"/>
    <property type="match status" value="1"/>
</dbReference>
<dbReference type="InterPro" id="IPR039425">
    <property type="entry name" value="RNA_pol_sigma-70-like"/>
</dbReference>
<dbReference type="SUPFAM" id="SSF88946">
    <property type="entry name" value="Sigma2 domain of RNA polymerase sigma factors"/>
    <property type="match status" value="1"/>
</dbReference>
<dbReference type="InterPro" id="IPR013249">
    <property type="entry name" value="RNA_pol_sigma70_r4_t2"/>
</dbReference>
<comment type="similarity">
    <text evidence="1">Belongs to the sigma-70 factor family. ECF subfamily.</text>
</comment>
<accession>A0A6B3SUZ4</accession>
<dbReference type="Pfam" id="PF08281">
    <property type="entry name" value="Sigma70_r4_2"/>
    <property type="match status" value="1"/>
</dbReference>
<dbReference type="RefSeq" id="WP_163964173.1">
    <property type="nucleotide sequence ID" value="NZ_JAAIVB010000045.1"/>
</dbReference>
<name>A0A6B3SUZ4_9BURK</name>
<evidence type="ECO:0000256" key="1">
    <source>
        <dbReference type="ARBA" id="ARBA00010641"/>
    </source>
</evidence>
<dbReference type="SUPFAM" id="SSF88659">
    <property type="entry name" value="Sigma3 and sigma4 domains of RNA polymerase sigma factors"/>
    <property type="match status" value="1"/>
</dbReference>
<reference evidence="7 8" key="1">
    <citation type="submission" date="2020-02" db="EMBL/GenBank/DDBJ databases">
        <authorList>
            <person name="Kim M.K."/>
        </authorList>
    </citation>
    <scope>NUCLEOTIDE SEQUENCE [LARGE SCALE GENOMIC DNA]</scope>
    <source>
        <strain evidence="7 8">17J57-3</strain>
    </source>
</reference>
<keyword evidence="2" id="KW-0805">Transcription regulation</keyword>
<evidence type="ECO:0000259" key="6">
    <source>
        <dbReference type="Pfam" id="PF08281"/>
    </source>
</evidence>
<evidence type="ECO:0000313" key="8">
    <source>
        <dbReference type="Proteomes" id="UP000482155"/>
    </source>
</evidence>
<evidence type="ECO:0000256" key="2">
    <source>
        <dbReference type="ARBA" id="ARBA00023015"/>
    </source>
</evidence>
<proteinExistence type="inferred from homology"/>